<organism evidence="1 2">
    <name type="scientific">Paramuricea clavata</name>
    <name type="common">Red gorgonian</name>
    <name type="synonym">Violescent sea-whip</name>
    <dbReference type="NCBI Taxonomy" id="317549"/>
    <lineage>
        <taxon>Eukaryota</taxon>
        <taxon>Metazoa</taxon>
        <taxon>Cnidaria</taxon>
        <taxon>Anthozoa</taxon>
        <taxon>Octocorallia</taxon>
        <taxon>Malacalcyonacea</taxon>
        <taxon>Plexauridae</taxon>
        <taxon>Paramuricea</taxon>
    </lineage>
</organism>
<accession>A0A7D9JPH4</accession>
<name>A0A7D9JPH4_PARCT</name>
<sequence>MPLSKAKRYSRFNVGHMMKARRENQQEAAIAHISVVEGKKTVNALNAKRRRLENKITSLNENINSLENDKQTLVQHPTAILNRKLKPTTNKDGLLMNAERTNTKRRSETFKAVTRIHGGLTSNVMTTLSGLVDTVTTKFSEKDLVKAISKKPKLCEKVFPKIYNHKVKEFEESDQNMLRSISTYFCRGVMVPYDKMMAHVRSLEIGKVCCVKEDFCYGLDDCQKVEGCYRHLTEYLPLLANFYLTLAEVSGENLLWFDDDINNFHVVLANCEENSIVIVRYVKFILHEITEIEKKVFNIHGTNVRFTFSEFPNDLKMMAFLAGELSVGAKYFSTFANVNIDNCDETNGTFGSEPGCTWQPWSYNKRVQVSKKVKKFKEKVEKQKCSSKTKRGKITTFIADEKSRQEFEPLLGHFLDRAHIDPLHVKNNACQQIFKLILYHSIGKSNITSNVAHFNDLSNSTSFSRLVNCLLKTAKLVRLAKKVKRWFNDTKATGQDFKYRFTGQDSRLFLHNFMFIIDSLKEVFEKYQLGLNAVSMEGRESKHVAIARVTLGESCHCGFHKSSEEKCYYCSHKYRKGIEDSVRAGKLLVDKKLVGK</sequence>
<keyword evidence="2" id="KW-1185">Reference proteome</keyword>
<comment type="caution">
    <text evidence="1">The sequence shown here is derived from an EMBL/GenBank/DDBJ whole genome shotgun (WGS) entry which is preliminary data.</text>
</comment>
<reference evidence="1" key="1">
    <citation type="submission" date="2020-04" db="EMBL/GenBank/DDBJ databases">
        <authorList>
            <person name="Alioto T."/>
            <person name="Alioto T."/>
            <person name="Gomez Garrido J."/>
        </authorList>
    </citation>
    <scope>NUCLEOTIDE SEQUENCE</scope>
    <source>
        <strain evidence="1">A484AB</strain>
    </source>
</reference>
<dbReference type="Proteomes" id="UP001152795">
    <property type="component" value="Unassembled WGS sequence"/>
</dbReference>
<dbReference type="AlphaFoldDB" id="A0A7D9JPH4"/>
<protein>
    <submittedName>
        <fullName evidence="1">Uncharacterized protein</fullName>
    </submittedName>
</protein>
<proteinExistence type="predicted"/>
<dbReference type="OrthoDB" id="5988317at2759"/>
<evidence type="ECO:0000313" key="1">
    <source>
        <dbReference type="EMBL" id="CAB4033702.1"/>
    </source>
</evidence>
<dbReference type="EMBL" id="CACRXK020019479">
    <property type="protein sequence ID" value="CAB4033702.1"/>
    <property type="molecule type" value="Genomic_DNA"/>
</dbReference>
<gene>
    <name evidence="1" type="ORF">PACLA_8A014263</name>
</gene>
<evidence type="ECO:0000313" key="2">
    <source>
        <dbReference type="Proteomes" id="UP001152795"/>
    </source>
</evidence>